<reference evidence="1 2" key="1">
    <citation type="journal article" date="2013" name="Genome Announc.">
        <title>Draft Genome Sequence of Rhodococcus rhodnii Strain LMG5362, a Symbiont of Rhodnius prolixus (Hemiptera, Reduviidae, Triatominae), the Principle Vector of Trypanosoma cruzi.</title>
        <authorList>
            <person name="Pachebat J.A."/>
            <person name="van Keulen G."/>
            <person name="Whitten M.M."/>
            <person name="Girdwood S."/>
            <person name="Del Sol R."/>
            <person name="Dyson P.J."/>
            <person name="Facey P.D."/>
        </authorList>
    </citation>
    <scope>NUCLEOTIDE SEQUENCE [LARGE SCALE GENOMIC DNA]</scope>
    <source>
        <strain evidence="1 2">LMG 5362</strain>
    </source>
</reference>
<dbReference type="AlphaFoldDB" id="R7WP30"/>
<proteinExistence type="predicted"/>
<gene>
    <name evidence="1" type="ORF">Rrhod_3011</name>
</gene>
<name>R7WP30_9NOCA</name>
<dbReference type="Proteomes" id="UP000013525">
    <property type="component" value="Unassembled WGS sequence"/>
</dbReference>
<accession>R7WP30</accession>
<keyword evidence="2" id="KW-1185">Reference proteome</keyword>
<evidence type="ECO:0000313" key="1">
    <source>
        <dbReference type="EMBL" id="EOM75739.1"/>
    </source>
</evidence>
<organism evidence="1 2">
    <name type="scientific">Rhodococcus rhodnii LMG 5362</name>
    <dbReference type="NCBI Taxonomy" id="1273125"/>
    <lineage>
        <taxon>Bacteria</taxon>
        <taxon>Bacillati</taxon>
        <taxon>Actinomycetota</taxon>
        <taxon>Actinomycetes</taxon>
        <taxon>Mycobacteriales</taxon>
        <taxon>Nocardiaceae</taxon>
        <taxon>Rhodococcus</taxon>
    </lineage>
</organism>
<comment type="caution">
    <text evidence="1">The sequence shown here is derived from an EMBL/GenBank/DDBJ whole genome shotgun (WGS) entry which is preliminary data.</text>
</comment>
<dbReference type="EMBL" id="APMY01000091">
    <property type="protein sequence ID" value="EOM75739.1"/>
    <property type="molecule type" value="Genomic_DNA"/>
</dbReference>
<sequence>MKGATLIGDTLKYREITGTIDDKGMQRWSESKLEMAI</sequence>
<protein>
    <submittedName>
        <fullName evidence="1">Uncharacterized protein</fullName>
    </submittedName>
</protein>
<evidence type="ECO:0000313" key="2">
    <source>
        <dbReference type="Proteomes" id="UP000013525"/>
    </source>
</evidence>